<dbReference type="Proteomes" id="UP000276133">
    <property type="component" value="Unassembled WGS sequence"/>
</dbReference>
<keyword evidence="2" id="KW-1185">Reference proteome</keyword>
<evidence type="ECO:0000313" key="2">
    <source>
        <dbReference type="Proteomes" id="UP000276133"/>
    </source>
</evidence>
<gene>
    <name evidence="1" type="ORF">BpHYR1_043241</name>
</gene>
<reference evidence="1 2" key="1">
    <citation type="journal article" date="2018" name="Sci. Rep.">
        <title>Genomic signatures of local adaptation to the degree of environmental predictability in rotifers.</title>
        <authorList>
            <person name="Franch-Gras L."/>
            <person name="Hahn C."/>
            <person name="Garcia-Roger E.M."/>
            <person name="Carmona M.J."/>
            <person name="Serra M."/>
            <person name="Gomez A."/>
        </authorList>
    </citation>
    <scope>NUCLEOTIDE SEQUENCE [LARGE SCALE GENOMIC DNA]</scope>
    <source>
        <strain evidence="1">HYR1</strain>
    </source>
</reference>
<evidence type="ECO:0000313" key="1">
    <source>
        <dbReference type="EMBL" id="RNA17870.1"/>
    </source>
</evidence>
<comment type="caution">
    <text evidence="1">The sequence shown here is derived from an EMBL/GenBank/DDBJ whole genome shotgun (WGS) entry which is preliminary data.</text>
</comment>
<protein>
    <submittedName>
        <fullName evidence="1">Uncharacterized protein</fullName>
    </submittedName>
</protein>
<name>A0A3M7R2P1_BRAPC</name>
<accession>A0A3M7R2P1</accession>
<dbReference type="AlphaFoldDB" id="A0A3M7R2P1"/>
<sequence length="163" mass="18626">MAMDYLGIMPPSIPSERCFSIANLTIDKIDQILHQTQTISKYKNWLLISSVGICTSEKLKNKTVGSCLDIDCWLTANHQILTISNYQSQQKKSQTANNFQRTKNINQNQKTNFLIFHQTGSNFEPVHQTGSNFEPVHRTGFKQVFTNRFPTPGHGCFVPRNNY</sequence>
<dbReference type="EMBL" id="REGN01004356">
    <property type="protein sequence ID" value="RNA17870.1"/>
    <property type="molecule type" value="Genomic_DNA"/>
</dbReference>
<proteinExistence type="predicted"/>
<organism evidence="1 2">
    <name type="scientific">Brachionus plicatilis</name>
    <name type="common">Marine rotifer</name>
    <name type="synonym">Brachionus muelleri</name>
    <dbReference type="NCBI Taxonomy" id="10195"/>
    <lineage>
        <taxon>Eukaryota</taxon>
        <taxon>Metazoa</taxon>
        <taxon>Spiralia</taxon>
        <taxon>Gnathifera</taxon>
        <taxon>Rotifera</taxon>
        <taxon>Eurotatoria</taxon>
        <taxon>Monogononta</taxon>
        <taxon>Pseudotrocha</taxon>
        <taxon>Ploima</taxon>
        <taxon>Brachionidae</taxon>
        <taxon>Brachionus</taxon>
    </lineage>
</organism>